<comment type="caution">
    <text evidence="1">The sequence shown here is derived from an EMBL/GenBank/DDBJ whole genome shotgun (WGS) entry which is preliminary data.</text>
</comment>
<protein>
    <submittedName>
        <fullName evidence="1">Uncharacterized protein</fullName>
    </submittedName>
</protein>
<accession>D4X5P3</accession>
<gene>
    <name evidence="1" type="ORF">HMPREF0004_0790</name>
</gene>
<reference evidence="2" key="1">
    <citation type="submission" date="2010-03" db="EMBL/GenBank/DDBJ databases">
        <title>Complete sequence of Mobiluncus curtisii ATCC 43063.</title>
        <authorList>
            <person name="Muzny D."/>
            <person name="Qin X."/>
            <person name="Deng J."/>
            <person name="Jiang H."/>
            <person name="Liu Y."/>
            <person name="Qu J."/>
            <person name="Song X.-Z."/>
            <person name="Zhang L."/>
            <person name="Thornton R."/>
            <person name="Coyle M."/>
            <person name="Francisco L."/>
            <person name="Jackson L."/>
            <person name="Javaid M."/>
            <person name="Korchina V."/>
            <person name="Kovar C."/>
            <person name="Mata R."/>
            <person name="Mathew T."/>
            <person name="Ngo R."/>
            <person name="Nguyen L."/>
            <person name="Nguyen N."/>
            <person name="Okwuonu G."/>
            <person name="Ongeri F."/>
            <person name="Pham C."/>
            <person name="Simmons D."/>
            <person name="Wilczek-Boney K."/>
            <person name="Hale W."/>
            <person name="Jakkamsetti A."/>
            <person name="Pham P."/>
            <person name="Ruth R."/>
            <person name="San Lucas F."/>
            <person name="Warren J."/>
            <person name="Zhang J."/>
            <person name="Zhao Z."/>
            <person name="Zhou C."/>
            <person name="Zhu D."/>
            <person name="Lee S."/>
            <person name="Bess C."/>
            <person name="Blankenburg K."/>
            <person name="Forbes L."/>
            <person name="Fu Q."/>
            <person name="Gubbala S."/>
            <person name="Hirani K."/>
            <person name="Jayaseelan J.C."/>
            <person name="Lara F."/>
            <person name="Munidasa M."/>
            <person name="Palculict T."/>
            <person name="Patil S."/>
            <person name="Pu L.-L."/>
            <person name="Saada N."/>
            <person name="Tang L."/>
            <person name="Weissenberger G."/>
            <person name="Zhu Y."/>
            <person name="Hemphill L."/>
            <person name="Shang Y."/>
            <person name="Youmans B."/>
            <person name="Ayvaz T."/>
            <person name="Ross M."/>
            <person name="Santibanez J."/>
            <person name="Aqrawi P."/>
            <person name="Gross S."/>
            <person name="Joshi V."/>
            <person name="Fowler G."/>
            <person name="Nazareth L."/>
            <person name="Reid J."/>
            <person name="Worley K."/>
            <person name="Petrosino J."/>
            <person name="Highlander S."/>
            <person name="Gibbs R."/>
            <person name="Gibbs R."/>
        </authorList>
    </citation>
    <scope>NUCLEOTIDE SEQUENCE [LARGE SCALE GENOMIC DNA]</scope>
    <source>
        <strain evidence="2">ATCC 43553</strain>
    </source>
</reference>
<evidence type="ECO:0000313" key="1">
    <source>
        <dbReference type="EMBL" id="EFF77831.1"/>
    </source>
</evidence>
<dbReference type="AlphaFoldDB" id="D4X5P3"/>
<sequence length="42" mass="4488">MRPGCAGFKCAIAEQARDGLNGMTGTINVVQVRERTLAKARP</sequence>
<evidence type="ECO:0000313" key="2">
    <source>
        <dbReference type="Proteomes" id="UP000004510"/>
    </source>
</evidence>
<dbReference type="Proteomes" id="UP000004510">
    <property type="component" value="Unassembled WGS sequence"/>
</dbReference>
<proteinExistence type="predicted"/>
<dbReference type="PATRIC" id="fig|742159.3.peg.1637"/>
<dbReference type="HOGENOM" id="CLU_3245677_0_0_4"/>
<organism evidence="1 2">
    <name type="scientific">Achromobacter piechaudii ATCC 43553</name>
    <dbReference type="NCBI Taxonomy" id="742159"/>
    <lineage>
        <taxon>Bacteria</taxon>
        <taxon>Pseudomonadati</taxon>
        <taxon>Pseudomonadota</taxon>
        <taxon>Betaproteobacteria</taxon>
        <taxon>Burkholderiales</taxon>
        <taxon>Alcaligenaceae</taxon>
        <taxon>Achromobacter</taxon>
    </lineage>
</organism>
<name>D4X5P3_9BURK</name>
<dbReference type="EMBL" id="ADMS01000019">
    <property type="protein sequence ID" value="EFF77831.1"/>
    <property type="molecule type" value="Genomic_DNA"/>
</dbReference>